<evidence type="ECO:0000256" key="1">
    <source>
        <dbReference type="SAM" id="Phobius"/>
    </source>
</evidence>
<feature type="transmembrane region" description="Helical" evidence="1">
    <location>
        <begin position="160"/>
        <end position="178"/>
    </location>
</feature>
<dbReference type="Proteomes" id="UP000664857">
    <property type="component" value="Unassembled WGS sequence"/>
</dbReference>
<accession>A0ABS3HQQ5</accession>
<dbReference type="EMBL" id="JAFLVX010000002">
    <property type="protein sequence ID" value="MBO0475518.1"/>
    <property type="molecule type" value="Genomic_DNA"/>
</dbReference>
<comment type="caution">
    <text evidence="2">The sequence shown here is derived from an EMBL/GenBank/DDBJ whole genome shotgun (WGS) entry which is preliminary data.</text>
</comment>
<keyword evidence="1" id="KW-0812">Transmembrane</keyword>
<feature type="transmembrane region" description="Helical" evidence="1">
    <location>
        <begin position="38"/>
        <end position="69"/>
    </location>
</feature>
<keyword evidence="1" id="KW-0472">Membrane</keyword>
<dbReference type="PANTHER" id="PTHR36111:SF2">
    <property type="entry name" value="INNER MEMBRANE PROTEIN"/>
    <property type="match status" value="1"/>
</dbReference>
<dbReference type="Pfam" id="PF04474">
    <property type="entry name" value="DUF554"/>
    <property type="match status" value="1"/>
</dbReference>
<reference evidence="2 3" key="1">
    <citation type="submission" date="2021-03" db="EMBL/GenBank/DDBJ databases">
        <title>Enterococcal diversity collection.</title>
        <authorList>
            <person name="Gilmore M.S."/>
            <person name="Schwartzman J."/>
            <person name="Van Tyne D."/>
            <person name="Martin M."/>
            <person name="Earl A.M."/>
            <person name="Manson A.L."/>
            <person name="Straub T."/>
            <person name="Salamzade R."/>
            <person name="Saavedra J."/>
            <person name="Lebreton F."/>
            <person name="Prichula J."/>
            <person name="Schaufler K."/>
            <person name="Gaca A."/>
            <person name="Sgardioli B."/>
            <person name="Wagenaar J."/>
            <person name="Strong T."/>
        </authorList>
    </citation>
    <scope>NUCLEOTIDE SEQUENCE [LARGE SCALE GENOMIC DNA]</scope>
    <source>
        <strain evidence="2 3">DIV0080</strain>
    </source>
</reference>
<dbReference type="PANTHER" id="PTHR36111">
    <property type="entry name" value="INNER MEMBRANE PROTEIN-RELATED"/>
    <property type="match status" value="1"/>
</dbReference>
<dbReference type="RefSeq" id="WP_206964130.1">
    <property type="nucleotide sequence ID" value="NZ_JAFLVX010000002.1"/>
</dbReference>
<evidence type="ECO:0000313" key="2">
    <source>
        <dbReference type="EMBL" id="MBO0475518.1"/>
    </source>
</evidence>
<keyword evidence="3" id="KW-1185">Reference proteome</keyword>
<feature type="transmembrane region" description="Helical" evidence="1">
    <location>
        <begin position="190"/>
        <end position="209"/>
    </location>
</feature>
<evidence type="ECO:0000313" key="3">
    <source>
        <dbReference type="Proteomes" id="UP000664857"/>
    </source>
</evidence>
<name>A0ABS3HQQ5_9ENTE</name>
<sequence length="235" mass="25069">MPVGPTINVLATLIGSLIGASLGHYVPEKIKDNLPQAFGLIAFSLGIPLVVSMTHMLSAVLAILLGLIIGELLNLEKKLTSLTNKLKRSLEKRLTVRSGNLSKEEFMTQFMAVFVLFSASGLGVIGAMGEGMTGDSSILILKATLDFFTAIIFGAKLGHLVSLTAISQGIVMFTLYLLGAQIMPLTTPEMLSNFSAVGGMIMLATGLQIMGIKEFSITNFLPALFIVMPLFYLLA</sequence>
<feature type="transmembrane region" description="Helical" evidence="1">
    <location>
        <begin position="215"/>
        <end position="234"/>
    </location>
</feature>
<protein>
    <submittedName>
        <fullName evidence="2">DUF554 domain-containing protein</fullName>
    </submittedName>
</protein>
<organism evidence="2 3">
    <name type="scientific">Candidatus Vagococcus giribetii</name>
    <dbReference type="NCBI Taxonomy" id="2230876"/>
    <lineage>
        <taxon>Bacteria</taxon>
        <taxon>Bacillati</taxon>
        <taxon>Bacillota</taxon>
        <taxon>Bacilli</taxon>
        <taxon>Lactobacillales</taxon>
        <taxon>Enterococcaceae</taxon>
        <taxon>Vagococcus</taxon>
    </lineage>
</organism>
<proteinExistence type="predicted"/>
<feature type="transmembrane region" description="Helical" evidence="1">
    <location>
        <begin position="6"/>
        <end position="26"/>
    </location>
</feature>
<gene>
    <name evidence="2" type="ORF">DOK76_00465</name>
</gene>
<keyword evidence="1" id="KW-1133">Transmembrane helix</keyword>
<feature type="transmembrane region" description="Helical" evidence="1">
    <location>
        <begin position="106"/>
        <end position="125"/>
    </location>
</feature>
<dbReference type="InterPro" id="IPR007563">
    <property type="entry name" value="DUF554"/>
</dbReference>